<evidence type="ECO:0000313" key="3">
    <source>
        <dbReference type="Proteomes" id="UP000018538"/>
    </source>
</evidence>
<dbReference type="SUPFAM" id="SSF69322">
    <property type="entry name" value="Tricorn protease domain 2"/>
    <property type="match status" value="1"/>
</dbReference>
<dbReference type="Proteomes" id="UP000018538">
    <property type="component" value="Unassembled WGS sequence"/>
</dbReference>
<keyword evidence="1" id="KW-0472">Membrane</keyword>
<feature type="transmembrane region" description="Helical" evidence="1">
    <location>
        <begin position="1219"/>
        <end position="1241"/>
    </location>
</feature>
<sequence length="1606" mass="193458">MTKLKNDVFCLPDKKWYKNVKIKNCKTGKKYIHKCIDIRKIEKYYESKKLENYYTYINLYEQILLKGCYKNEENESDSKFSSKENNNDEIHIEQKNIKKKIEPLFNDYSVTNIYIFESLLFLALSGGIINIFDKNSNLILQKKLDNFNIKNISANKKENTICFVGSSDDIYILYLDEISNLKEENDINFLDRKIKNNISMVNIEYIDNTTISKFDTEFDNTVIQFNKQLYQNLNKKEKIFVDSFIHNNIVRYNINKLNNCVINPHFDNYDNNNLCILSSNTTVSILYIYGFYINNTVLFKDKNIYNIYWYNSYIFICKHDSVYIINFFFKTKIVHMILSYPSSSFEGIRTVPPFIENAKVEKVEKIGKIGKVEKVEKVEKIEKIEKERFNYPIFICEAEKEMYVIGREKNVKIFKLEKKNQTEEVKVIYDFFLTNYIINMYIFYNKNMDILLGDQKYYISIITDINKNLIKSKNKKMCNNTSFGHIILTSNNYIVYKNNINIKSGNNKCVHMIKNKMSNNREKYICSKHHGNVKLDENTQINDEKCVDPYHNKLQHIKDHSSIDTDSVNSVTVNNCETFSIFQYCKYRNYHKIEDKKKGGNKEGNFWLYIYHNNNIISNNFDLDENNKNSKNEMWNFLISFREKNIKEIFTYLLVEKRKNIFTILNKLKKEKIKRSNNELTNFIVQIIYLCLKYGKCYLAAKIFIKLNERFYNKQKVIYDIIVLFFFFNKLHILSRFYIKLMCHEREKVKNKNNQKNQKNQKKQYKYIHLCRTENNYTITQLPNLLGNKNNLSYLKKNILRRFNLFDLASLLSRYDIQTEKEKNNQIKNTKIKNNDTVYYTAATTTNNNNNYNNKFYDKNKNNSKLDQYHNYKPISQNLNSEKFSLLSWKKKKKSEKKILLDILLNILFKCNYSYPIELLLLYKTQEKNKKEICKINGKNTFLSHKFSKINCGHKTEKDTNNHLYQKKQRNEHNSTREYMHEIFKDRIKKKKINNIYNKNQNTVITNSNSNILSNDFSLPRDIFITHTEKISHPYNKSGHDDKNNKNKNNSSIIINMNYTKSSEEYYKRENVGKKRKPQIVKINEIKKTEIHTKYDEHDEHDEHDECDKKKNLNKYNDIKKEKIINMLIEKRDENVFYYLNQCNCQCLKKIINKNANKLCQINIKKTIPLLLIKNIKGKETEKCEYFFNPNIIIKKLKKNPYFLYRYLKKLQNVEYLRIYIDLFIFLIFIFDPLLLIKFLNKYYKYINFKRVHFFASFFNYFYLTLEKEKINLNYDNNTNYPDKLSKFDSFQIHTEQITIKDDSENIHKLSKEENDIKQPLILKKKEDTIIEFKDIDQGDQMGERLNSWKIKEKWMRIKNKKKLKKYFKNEHISLLYNYLLNNHVEKTKLVDLFNFIKKCPKKINLFMHVEGYIYIKLGYINKAIDIYRKLCNYEEVYYLIKHYNISVQENIKKEVEKYLLLNSYNSIENKMDNDYINGNIKRIYNSQKELNNFNENTNGYCTRDLTTFNSKKNGDHIFHEEEEIKRNKKRDIIKNEKKIELKKKIKSIKNKTNVIEYYISNSIDCDHMDKEIMHDLYSEENKKKKKKKNVRITKLIYYGIMIKKK</sequence>
<evidence type="ECO:0000256" key="1">
    <source>
        <dbReference type="SAM" id="Phobius"/>
    </source>
</evidence>
<accession>V7PMU9</accession>
<keyword evidence="1" id="KW-0812">Transmembrane</keyword>
<dbReference type="EMBL" id="KI635763">
    <property type="protein sequence ID" value="ETB60290.1"/>
    <property type="molecule type" value="Genomic_DNA"/>
</dbReference>
<evidence type="ECO:0000313" key="2">
    <source>
        <dbReference type="EMBL" id="ETB60290.1"/>
    </source>
</evidence>
<keyword evidence="1" id="KW-1133">Transmembrane helix</keyword>
<gene>
    <name evidence="2" type="ORF">YYC_02604</name>
</gene>
<proteinExistence type="predicted"/>
<organism evidence="2 3">
    <name type="scientific">Plasmodium yoelii 17X</name>
    <dbReference type="NCBI Taxonomy" id="1323249"/>
    <lineage>
        <taxon>Eukaryota</taxon>
        <taxon>Sar</taxon>
        <taxon>Alveolata</taxon>
        <taxon>Apicomplexa</taxon>
        <taxon>Aconoidasida</taxon>
        <taxon>Haemosporida</taxon>
        <taxon>Plasmodiidae</taxon>
        <taxon>Plasmodium</taxon>
        <taxon>Plasmodium (Vinckeia)</taxon>
    </lineage>
</organism>
<protein>
    <submittedName>
        <fullName evidence="2">Uncharacterized protein</fullName>
    </submittedName>
</protein>
<name>V7PMU9_PLAYE</name>
<dbReference type="OrthoDB" id="392823at2759"/>
<keyword evidence="3" id="KW-1185">Reference proteome</keyword>
<reference evidence="2 3" key="1">
    <citation type="submission" date="2013-11" db="EMBL/GenBank/DDBJ databases">
        <title>The Genome Sequence of Plasmodium yoelii 17X.</title>
        <authorList>
            <consortium name="The Broad Institute Genomics Platform"/>
            <consortium name="The Broad Institute Genome Sequencing Center for Infectious Disease"/>
            <person name="Neafsey D."/>
            <person name="Adams J."/>
            <person name="Walker B."/>
            <person name="Young S.K."/>
            <person name="Zeng Q."/>
            <person name="Gargeya S."/>
            <person name="Fitzgerald M."/>
            <person name="Haas B."/>
            <person name="Abouelleil A."/>
            <person name="Alvarado L."/>
            <person name="Chapman S.B."/>
            <person name="Gainer-Dewar J."/>
            <person name="Goldberg J."/>
            <person name="Griggs A."/>
            <person name="Gujja S."/>
            <person name="Hansen M."/>
            <person name="Howarth C."/>
            <person name="Imamovic A."/>
            <person name="Ireland A."/>
            <person name="Larimer J."/>
            <person name="McCowan C."/>
            <person name="Murphy C."/>
            <person name="Pearson M."/>
            <person name="Poon T.W."/>
            <person name="Priest M."/>
            <person name="Roberts A."/>
            <person name="Saif S."/>
            <person name="Shea T."/>
            <person name="Sykes S."/>
            <person name="Wortman J."/>
            <person name="Nusbaum C."/>
            <person name="Birren B."/>
        </authorList>
    </citation>
    <scope>NUCLEOTIDE SEQUENCE [LARGE SCALE GENOMIC DNA]</scope>
    <source>
        <strain evidence="2 3">17X</strain>
    </source>
</reference>